<gene>
    <name evidence="3" type="ORF">METZ01_LOCUS239372</name>
</gene>
<reference evidence="3" key="1">
    <citation type="submission" date="2018-05" db="EMBL/GenBank/DDBJ databases">
        <authorList>
            <person name="Lanie J.A."/>
            <person name="Ng W.-L."/>
            <person name="Kazmierczak K.M."/>
            <person name="Andrzejewski T.M."/>
            <person name="Davidsen T.M."/>
            <person name="Wayne K.J."/>
            <person name="Tettelin H."/>
            <person name="Glass J.I."/>
            <person name="Rusch D."/>
            <person name="Podicherti R."/>
            <person name="Tsui H.-C.T."/>
            <person name="Winkler M.E."/>
        </authorList>
    </citation>
    <scope>NUCLEOTIDE SEQUENCE</scope>
</reference>
<dbReference type="EMBL" id="UINC01061198">
    <property type="protein sequence ID" value="SVB86518.1"/>
    <property type="molecule type" value="Genomic_DNA"/>
</dbReference>
<dbReference type="InterPro" id="IPR020904">
    <property type="entry name" value="Sc_DH/Rdtase_CS"/>
</dbReference>
<protein>
    <submittedName>
        <fullName evidence="3">Uncharacterized protein</fullName>
    </submittedName>
</protein>
<dbReference type="InterPro" id="IPR002347">
    <property type="entry name" value="SDR_fam"/>
</dbReference>
<keyword evidence="2" id="KW-0560">Oxidoreductase</keyword>
<dbReference type="GO" id="GO:0016616">
    <property type="term" value="F:oxidoreductase activity, acting on the CH-OH group of donors, NAD or NADP as acceptor"/>
    <property type="evidence" value="ECO:0007669"/>
    <property type="project" value="TreeGrafter"/>
</dbReference>
<dbReference type="GO" id="GO:0048038">
    <property type="term" value="F:quinone binding"/>
    <property type="evidence" value="ECO:0007669"/>
    <property type="project" value="TreeGrafter"/>
</dbReference>
<dbReference type="PANTHER" id="PTHR42760">
    <property type="entry name" value="SHORT-CHAIN DEHYDROGENASES/REDUCTASES FAMILY MEMBER"/>
    <property type="match status" value="1"/>
</dbReference>
<dbReference type="AlphaFoldDB" id="A0A382HGU1"/>
<dbReference type="FunFam" id="3.40.50.720:FF:000084">
    <property type="entry name" value="Short-chain dehydrogenase reductase"/>
    <property type="match status" value="1"/>
</dbReference>
<name>A0A382HGU1_9ZZZZ</name>
<evidence type="ECO:0000256" key="1">
    <source>
        <dbReference type="ARBA" id="ARBA00006484"/>
    </source>
</evidence>
<sequence length="262" mass="28011">MNIPEFSLEGKNAIVIAGSRGIGKGIAMALAEAGANTAVTGYTNKYVETTAKEIEAMGRKSSALTVDATHGEDMDFLARQVLSEFGTIDIVINAAGDSIRKPVIALPGGEIEGMTSKEWHDIVNINLTEAFEGCRVFGPHMVERRQGVVINVSSFAARKASANLSAYGAGKAALTRFPETVALEWAPFGVRVNTIAPGQFPDHEQLTEEQFKQRDEAAKDRVPLGRVGRMRDVGLMAVYLASDAASYVTGQTFYIDGGLVLA</sequence>
<dbReference type="PRINTS" id="PR00080">
    <property type="entry name" value="SDRFAMILY"/>
</dbReference>
<dbReference type="Pfam" id="PF13561">
    <property type="entry name" value="adh_short_C2"/>
    <property type="match status" value="1"/>
</dbReference>
<comment type="similarity">
    <text evidence="1">Belongs to the short-chain dehydrogenases/reductases (SDR) family.</text>
</comment>
<dbReference type="SUPFAM" id="SSF51735">
    <property type="entry name" value="NAD(P)-binding Rossmann-fold domains"/>
    <property type="match status" value="1"/>
</dbReference>
<evidence type="ECO:0000313" key="3">
    <source>
        <dbReference type="EMBL" id="SVB86518.1"/>
    </source>
</evidence>
<dbReference type="PRINTS" id="PR00081">
    <property type="entry name" value="GDHRDH"/>
</dbReference>
<organism evidence="3">
    <name type="scientific">marine metagenome</name>
    <dbReference type="NCBI Taxonomy" id="408172"/>
    <lineage>
        <taxon>unclassified sequences</taxon>
        <taxon>metagenomes</taxon>
        <taxon>ecological metagenomes</taxon>
    </lineage>
</organism>
<dbReference type="PROSITE" id="PS00061">
    <property type="entry name" value="ADH_SHORT"/>
    <property type="match status" value="1"/>
</dbReference>
<dbReference type="InterPro" id="IPR036291">
    <property type="entry name" value="NAD(P)-bd_dom_sf"/>
</dbReference>
<dbReference type="GO" id="GO:0006633">
    <property type="term" value="P:fatty acid biosynthetic process"/>
    <property type="evidence" value="ECO:0007669"/>
    <property type="project" value="TreeGrafter"/>
</dbReference>
<accession>A0A382HGU1</accession>
<dbReference type="PANTHER" id="PTHR42760:SF133">
    <property type="entry name" value="3-OXOACYL-[ACYL-CARRIER-PROTEIN] REDUCTASE"/>
    <property type="match status" value="1"/>
</dbReference>
<proteinExistence type="inferred from homology"/>
<evidence type="ECO:0000256" key="2">
    <source>
        <dbReference type="ARBA" id="ARBA00023002"/>
    </source>
</evidence>
<dbReference type="Gene3D" id="3.40.50.720">
    <property type="entry name" value="NAD(P)-binding Rossmann-like Domain"/>
    <property type="match status" value="1"/>
</dbReference>